<evidence type="ECO:0000313" key="2">
    <source>
        <dbReference type="Proteomes" id="UP000250321"/>
    </source>
</evidence>
<accession>A0A314XZV5</accession>
<dbReference type="STRING" id="2094558.A0A314XZV5"/>
<reference evidence="1 2" key="1">
    <citation type="submission" date="2018-02" db="EMBL/GenBank/DDBJ databases">
        <title>Draft genome of wild Prunus yedoensis var. nudiflora.</title>
        <authorList>
            <person name="Baek S."/>
            <person name="Kim J.-H."/>
            <person name="Choi K."/>
            <person name="Kim G.-B."/>
            <person name="Cho A."/>
            <person name="Jang H."/>
            <person name="Shin C.-H."/>
            <person name="Yu H.-J."/>
            <person name="Mun J.-H."/>
        </authorList>
    </citation>
    <scope>NUCLEOTIDE SEQUENCE [LARGE SCALE GENOMIC DNA]</scope>
    <source>
        <strain evidence="2">cv. Jeju island</strain>
        <tissue evidence="1">Leaf</tissue>
    </source>
</reference>
<name>A0A314XZV5_PRUYE</name>
<dbReference type="Proteomes" id="UP000250321">
    <property type="component" value="Unassembled WGS sequence"/>
</dbReference>
<proteinExistence type="predicted"/>
<organism evidence="1 2">
    <name type="scientific">Prunus yedoensis var. nudiflora</name>
    <dbReference type="NCBI Taxonomy" id="2094558"/>
    <lineage>
        <taxon>Eukaryota</taxon>
        <taxon>Viridiplantae</taxon>
        <taxon>Streptophyta</taxon>
        <taxon>Embryophyta</taxon>
        <taxon>Tracheophyta</taxon>
        <taxon>Spermatophyta</taxon>
        <taxon>Magnoliopsida</taxon>
        <taxon>eudicotyledons</taxon>
        <taxon>Gunneridae</taxon>
        <taxon>Pentapetalae</taxon>
        <taxon>rosids</taxon>
        <taxon>fabids</taxon>
        <taxon>Rosales</taxon>
        <taxon>Rosaceae</taxon>
        <taxon>Amygdaloideae</taxon>
        <taxon>Amygdaleae</taxon>
        <taxon>Prunus</taxon>
    </lineage>
</organism>
<dbReference type="AlphaFoldDB" id="A0A314XZV5"/>
<comment type="caution">
    <text evidence="1">The sequence shown here is derived from an EMBL/GenBank/DDBJ whole genome shotgun (WGS) entry which is preliminary data.</text>
</comment>
<sequence>MGGEFLARTKISWEFEYNSIDTKISWEFNWACNSHSITYVPLYDTLGANAVEFIINHAEVSIAFFKRTRSLLKAVKSCGVHLVMPPG</sequence>
<protein>
    <submittedName>
        <fullName evidence="1">Long chain acyl-CoA synthetase 2</fullName>
    </submittedName>
</protein>
<dbReference type="EMBL" id="PJQY01001983">
    <property type="protein sequence ID" value="PQP97310.1"/>
    <property type="molecule type" value="Genomic_DNA"/>
</dbReference>
<dbReference type="OrthoDB" id="1673747at2759"/>
<dbReference type="Gene3D" id="3.40.50.980">
    <property type="match status" value="1"/>
</dbReference>
<gene>
    <name evidence="1" type="ORF">Pyn_37400</name>
</gene>
<evidence type="ECO:0000313" key="1">
    <source>
        <dbReference type="EMBL" id="PQP97310.1"/>
    </source>
</evidence>
<keyword evidence="2" id="KW-1185">Reference proteome</keyword>